<dbReference type="GO" id="GO:0043565">
    <property type="term" value="F:sequence-specific DNA binding"/>
    <property type="evidence" value="ECO:0007669"/>
    <property type="project" value="InterPro"/>
</dbReference>
<proteinExistence type="predicted"/>
<gene>
    <name evidence="7" type="ORF">E0485_09695</name>
</gene>
<comment type="caution">
    <text evidence="7">The sequence shown here is derived from an EMBL/GenBank/DDBJ whole genome shotgun (WGS) entry which is preliminary data.</text>
</comment>
<evidence type="ECO:0000256" key="4">
    <source>
        <dbReference type="ARBA" id="ARBA00023163"/>
    </source>
</evidence>
<evidence type="ECO:0000313" key="8">
    <source>
        <dbReference type="Proteomes" id="UP000295418"/>
    </source>
</evidence>
<dbReference type="SMART" id="SM00091">
    <property type="entry name" value="PAS"/>
    <property type="match status" value="1"/>
</dbReference>
<dbReference type="Gene3D" id="3.40.50.300">
    <property type="entry name" value="P-loop containing nucleotide triphosphate hydrolases"/>
    <property type="match status" value="1"/>
</dbReference>
<dbReference type="InterPro" id="IPR002197">
    <property type="entry name" value="HTH_Fis"/>
</dbReference>
<dbReference type="InterPro" id="IPR013767">
    <property type="entry name" value="PAS_fold"/>
</dbReference>
<evidence type="ECO:0000256" key="1">
    <source>
        <dbReference type="ARBA" id="ARBA00022741"/>
    </source>
</evidence>
<dbReference type="Gene3D" id="1.10.8.60">
    <property type="match status" value="1"/>
</dbReference>
<reference evidence="7 8" key="1">
    <citation type="submission" date="2019-03" db="EMBL/GenBank/DDBJ databases">
        <authorList>
            <person name="Kim M.K.M."/>
        </authorList>
    </citation>
    <scope>NUCLEOTIDE SEQUENCE [LARGE SCALE GENOMIC DNA]</scope>
    <source>
        <strain evidence="7 8">18JY21-1</strain>
    </source>
</reference>
<evidence type="ECO:0000256" key="3">
    <source>
        <dbReference type="ARBA" id="ARBA00023015"/>
    </source>
</evidence>
<dbReference type="Gene3D" id="3.30.450.20">
    <property type="entry name" value="PAS domain"/>
    <property type="match status" value="1"/>
</dbReference>
<sequence length="436" mass="48668">MNPNSMNAFFEVLIHSMNDAVTIVDADGVVLYWNEAAERTYGITREETVGKRIGDFFTRESLMLYQVMESGIPVRNVYHEPRPGMHVTINTDPVYNEQQELIGAISIERNITSYVKLSAELYSKPTGQNLESYAFPFKKEEIDETSPMSTLNYPLLLVGHTGVGKRSMAEWLHQSGGKQGNFVSISCNSIPSGLIDSELFGFHAEAYGETADKQLGKLGLAHDGTIYLRDLHTVPLATQEKLAQVIHDRRYYPVGSTTSVPLTCRILASAPAPIESYVAQGLITQDLYYAFQTTYIPSLQERKQELPELCRLFLSQAAEQMGKRVPELSSEVMTALTSYNWPGNLPELKNVMEHIIIVSMNHPVSSQDLPPAMRLTTLTDLTEQAVPLHVHSEEVERAHIIEALERTGGNKARAARLLSISRGALYYKIKQYGLDG</sequence>
<dbReference type="Pfam" id="PF25601">
    <property type="entry name" value="AAA_lid_14"/>
    <property type="match status" value="1"/>
</dbReference>
<dbReference type="Pfam" id="PF00158">
    <property type="entry name" value="Sigma54_activat"/>
    <property type="match status" value="1"/>
</dbReference>
<evidence type="ECO:0000256" key="2">
    <source>
        <dbReference type="ARBA" id="ARBA00022840"/>
    </source>
</evidence>
<dbReference type="OrthoDB" id="9771372at2"/>
<dbReference type="NCBIfam" id="TIGR00229">
    <property type="entry name" value="sensory_box"/>
    <property type="match status" value="1"/>
</dbReference>
<accession>A0A4R4EET0</accession>
<dbReference type="CDD" id="cd00130">
    <property type="entry name" value="PAS"/>
    <property type="match status" value="1"/>
</dbReference>
<dbReference type="CDD" id="cd00009">
    <property type="entry name" value="AAA"/>
    <property type="match status" value="1"/>
</dbReference>
<dbReference type="InterPro" id="IPR009057">
    <property type="entry name" value="Homeodomain-like_sf"/>
</dbReference>
<feature type="domain" description="Sigma-54 factor interaction" evidence="5">
    <location>
        <begin position="140"/>
        <end position="357"/>
    </location>
</feature>
<dbReference type="PROSITE" id="PS50045">
    <property type="entry name" value="SIGMA54_INTERACT_4"/>
    <property type="match status" value="1"/>
</dbReference>
<keyword evidence="8" id="KW-1185">Reference proteome</keyword>
<dbReference type="GO" id="GO:0006355">
    <property type="term" value="P:regulation of DNA-templated transcription"/>
    <property type="evidence" value="ECO:0007669"/>
    <property type="project" value="InterPro"/>
</dbReference>
<evidence type="ECO:0000313" key="7">
    <source>
        <dbReference type="EMBL" id="TCZ77743.1"/>
    </source>
</evidence>
<dbReference type="AlphaFoldDB" id="A0A4R4EET0"/>
<name>A0A4R4EET0_9BACL</name>
<protein>
    <submittedName>
        <fullName evidence="7">PAS domain-containing protein</fullName>
    </submittedName>
</protein>
<dbReference type="InterPro" id="IPR035965">
    <property type="entry name" value="PAS-like_dom_sf"/>
</dbReference>
<keyword evidence="2" id="KW-0067">ATP-binding</keyword>
<keyword evidence="4" id="KW-0804">Transcription</keyword>
<dbReference type="SUPFAM" id="SSF52540">
    <property type="entry name" value="P-loop containing nucleoside triphosphate hydrolases"/>
    <property type="match status" value="1"/>
</dbReference>
<dbReference type="SUPFAM" id="SSF55785">
    <property type="entry name" value="PYP-like sensor domain (PAS domain)"/>
    <property type="match status" value="1"/>
</dbReference>
<dbReference type="SUPFAM" id="SSF46689">
    <property type="entry name" value="Homeodomain-like"/>
    <property type="match status" value="1"/>
</dbReference>
<dbReference type="Pfam" id="PF02954">
    <property type="entry name" value="HTH_8"/>
    <property type="match status" value="1"/>
</dbReference>
<dbReference type="InterPro" id="IPR000014">
    <property type="entry name" value="PAS"/>
</dbReference>
<organism evidence="7 8">
    <name type="scientific">Paenibacillus albiflavus</name>
    <dbReference type="NCBI Taxonomy" id="2545760"/>
    <lineage>
        <taxon>Bacteria</taxon>
        <taxon>Bacillati</taxon>
        <taxon>Bacillota</taxon>
        <taxon>Bacilli</taxon>
        <taxon>Bacillales</taxon>
        <taxon>Paenibacillaceae</taxon>
        <taxon>Paenibacillus</taxon>
    </lineage>
</organism>
<dbReference type="Gene3D" id="1.10.10.60">
    <property type="entry name" value="Homeodomain-like"/>
    <property type="match status" value="1"/>
</dbReference>
<dbReference type="EMBL" id="SKFG01000008">
    <property type="protein sequence ID" value="TCZ77743.1"/>
    <property type="molecule type" value="Genomic_DNA"/>
</dbReference>
<dbReference type="Proteomes" id="UP000295418">
    <property type="component" value="Unassembled WGS sequence"/>
</dbReference>
<dbReference type="PRINTS" id="PR01590">
    <property type="entry name" value="HTHFIS"/>
</dbReference>
<dbReference type="PANTHER" id="PTHR32071">
    <property type="entry name" value="TRANSCRIPTIONAL REGULATORY PROTEIN"/>
    <property type="match status" value="1"/>
</dbReference>
<dbReference type="RefSeq" id="WP_132417827.1">
    <property type="nucleotide sequence ID" value="NZ_SKFG01000008.1"/>
</dbReference>
<dbReference type="InterPro" id="IPR027417">
    <property type="entry name" value="P-loop_NTPase"/>
</dbReference>
<evidence type="ECO:0000259" key="6">
    <source>
        <dbReference type="PROSITE" id="PS50112"/>
    </source>
</evidence>
<evidence type="ECO:0000259" key="5">
    <source>
        <dbReference type="PROSITE" id="PS50045"/>
    </source>
</evidence>
<feature type="domain" description="PAS" evidence="6">
    <location>
        <begin position="6"/>
        <end position="61"/>
    </location>
</feature>
<dbReference type="Pfam" id="PF00989">
    <property type="entry name" value="PAS"/>
    <property type="match status" value="1"/>
</dbReference>
<keyword evidence="1" id="KW-0547">Nucleotide-binding</keyword>
<dbReference type="GO" id="GO:0005524">
    <property type="term" value="F:ATP binding"/>
    <property type="evidence" value="ECO:0007669"/>
    <property type="project" value="UniProtKB-KW"/>
</dbReference>
<keyword evidence="3" id="KW-0805">Transcription regulation</keyword>
<dbReference type="PROSITE" id="PS50112">
    <property type="entry name" value="PAS"/>
    <property type="match status" value="1"/>
</dbReference>
<dbReference type="InterPro" id="IPR058031">
    <property type="entry name" value="AAA_lid_NorR"/>
</dbReference>
<dbReference type="InterPro" id="IPR002078">
    <property type="entry name" value="Sigma_54_int"/>
</dbReference>